<dbReference type="Pfam" id="PF13403">
    <property type="entry name" value="Hint_2"/>
    <property type="match status" value="1"/>
</dbReference>
<gene>
    <name evidence="2" type="ORF">FF100_13945</name>
</gene>
<dbReference type="EMBL" id="VDDA01000005">
    <property type="protein sequence ID" value="TNC12761.1"/>
    <property type="molecule type" value="Genomic_DNA"/>
</dbReference>
<dbReference type="Proteomes" id="UP000305267">
    <property type="component" value="Unassembled WGS sequence"/>
</dbReference>
<name>A0A5C4LFJ7_9HYPH</name>
<proteinExistence type="predicted"/>
<dbReference type="SUPFAM" id="SSF51294">
    <property type="entry name" value="Hedgehog/intein (Hint) domain"/>
    <property type="match status" value="1"/>
</dbReference>
<dbReference type="OrthoDB" id="7314239at2"/>
<accession>A0A5C4LFJ7</accession>
<reference evidence="2 3" key="1">
    <citation type="submission" date="2019-06" db="EMBL/GenBank/DDBJ databases">
        <title>Genome of Methylobacterium sp. 17Sr1-39.</title>
        <authorList>
            <person name="Seo T."/>
        </authorList>
    </citation>
    <scope>NUCLEOTIDE SEQUENCE [LARGE SCALE GENOMIC DNA]</scope>
    <source>
        <strain evidence="2 3">17Sr1-39</strain>
    </source>
</reference>
<evidence type="ECO:0000313" key="3">
    <source>
        <dbReference type="Proteomes" id="UP000305267"/>
    </source>
</evidence>
<protein>
    <submittedName>
        <fullName evidence="2">Hint domain-containing protein</fullName>
    </submittedName>
</protein>
<evidence type="ECO:0000313" key="2">
    <source>
        <dbReference type="EMBL" id="TNC12761.1"/>
    </source>
</evidence>
<evidence type="ECO:0000259" key="1">
    <source>
        <dbReference type="Pfam" id="PF13403"/>
    </source>
</evidence>
<sequence>MCSLCLSKRRGKAVAVTFDNTIFGANQAETGTILAGSFTGLSLLSGVAPVTINGTIDQPNSQVTVNLDAAGLTATGATGTYAGFSQIPNSTDYLYYFNVNGGGLALPVTIGVTGGALPGLTVGAAVDSSNVTAPVGPNTPCFVTGTLIRTAGGEVPVEQLSVGDLVVTASGAQVPIRWIGHRRVACDRHRDPHAVWPVRILAGAFGDGLPLRDLWLSPDHAVCLDDAALIPVKHLVNGATVAQVPQNAVTYWHVELASHDILLAEGLPAESFLDTGIRAGFENGGAVIALHPDFAPRTHADFCRPLVQGGAFVAEIRARLAARAAVLGWTVTRDPDLHLVADGAVIRPVSTGDGAEFRIPAETRELRLVSRSFSPYLRDPATGDRRRLGVPVRGLSLRDAAGFARTVAVEDAALATGFSFVQGQAEDRWRWTDGDAVLPAALWAGAQGEVSLAVALVPASHWAGDGVYAFAAPAVARQAQAA</sequence>
<organism evidence="2 3">
    <name type="scientific">Methylobacterium terricola</name>
    <dbReference type="NCBI Taxonomy" id="2583531"/>
    <lineage>
        <taxon>Bacteria</taxon>
        <taxon>Pseudomonadati</taxon>
        <taxon>Pseudomonadota</taxon>
        <taxon>Alphaproteobacteria</taxon>
        <taxon>Hyphomicrobiales</taxon>
        <taxon>Methylobacteriaceae</taxon>
        <taxon>Methylobacterium</taxon>
    </lineage>
</organism>
<dbReference type="InterPro" id="IPR036844">
    <property type="entry name" value="Hint_dom_sf"/>
</dbReference>
<keyword evidence="3" id="KW-1185">Reference proteome</keyword>
<feature type="domain" description="Hedgehog/Intein (Hint)" evidence="1">
    <location>
        <begin position="140"/>
        <end position="275"/>
    </location>
</feature>
<comment type="caution">
    <text evidence="2">The sequence shown here is derived from an EMBL/GenBank/DDBJ whole genome shotgun (WGS) entry which is preliminary data.</text>
</comment>
<dbReference type="Gene3D" id="2.170.16.10">
    <property type="entry name" value="Hedgehog/Intein (Hint) domain"/>
    <property type="match status" value="1"/>
</dbReference>
<dbReference type="AlphaFoldDB" id="A0A5C4LFJ7"/>
<dbReference type="InterPro" id="IPR028992">
    <property type="entry name" value="Hedgehog/Intein_dom"/>
</dbReference>